<proteinExistence type="predicted"/>
<sequence>MSQTPTQTWPVHWPLLSNPPSGPSKPRKFELFGYQVSVSFDELQQQGSNADLTLLSLATVTKEHDLSNLARPAVDFGKRKAYCNMLQNFVKLHGAWWESEASDEKWPLFSDLMEEQQALYRTRMKVQDALFRDDEKAMAVTFDTRILFIFGEERKPEDMRLKVKGFEDEMRQAKKHFQPAKMAMESVLKALKRICQKLEEDIKELEDDDREGVDMDEQTDDDADAYDMSDLEEVLYG</sequence>
<organism evidence="2 3">
    <name type="scientific">Pyronema omphalodes (strain CBS 100304)</name>
    <name type="common">Pyronema confluens</name>
    <dbReference type="NCBI Taxonomy" id="1076935"/>
    <lineage>
        <taxon>Eukaryota</taxon>
        <taxon>Fungi</taxon>
        <taxon>Dikarya</taxon>
        <taxon>Ascomycota</taxon>
        <taxon>Pezizomycotina</taxon>
        <taxon>Pezizomycetes</taxon>
        <taxon>Pezizales</taxon>
        <taxon>Pyronemataceae</taxon>
        <taxon>Pyronema</taxon>
    </lineage>
</organism>
<gene>
    <name evidence="2" type="ORF">PCON_03396</name>
</gene>
<keyword evidence="3" id="KW-1185">Reference proteome</keyword>
<name>U4KUJ3_PYROM</name>
<dbReference type="Proteomes" id="UP000018144">
    <property type="component" value="Unassembled WGS sequence"/>
</dbReference>
<feature type="region of interest" description="Disordered" evidence="1">
    <location>
        <begin position="1"/>
        <end position="22"/>
    </location>
</feature>
<feature type="region of interest" description="Disordered" evidence="1">
    <location>
        <begin position="205"/>
        <end position="237"/>
    </location>
</feature>
<evidence type="ECO:0000256" key="1">
    <source>
        <dbReference type="SAM" id="MobiDB-lite"/>
    </source>
</evidence>
<dbReference type="EMBL" id="HF935215">
    <property type="protein sequence ID" value="CCX04732.1"/>
    <property type="molecule type" value="Genomic_DNA"/>
</dbReference>
<evidence type="ECO:0000313" key="3">
    <source>
        <dbReference type="Proteomes" id="UP000018144"/>
    </source>
</evidence>
<dbReference type="AlphaFoldDB" id="U4KUJ3"/>
<accession>U4KUJ3</accession>
<protein>
    <submittedName>
        <fullName evidence="2">Uncharacterized protein</fullName>
    </submittedName>
</protein>
<evidence type="ECO:0000313" key="2">
    <source>
        <dbReference type="EMBL" id="CCX04732.1"/>
    </source>
</evidence>
<reference evidence="2 3" key="1">
    <citation type="journal article" date="2013" name="PLoS Genet.">
        <title>The genome and development-dependent transcriptomes of Pyronema confluens: a window into fungal evolution.</title>
        <authorList>
            <person name="Traeger S."/>
            <person name="Altegoer F."/>
            <person name="Freitag M."/>
            <person name="Gabaldon T."/>
            <person name="Kempken F."/>
            <person name="Kumar A."/>
            <person name="Marcet-Houben M."/>
            <person name="Poggeler S."/>
            <person name="Stajich J.E."/>
            <person name="Nowrousian M."/>
        </authorList>
    </citation>
    <scope>NUCLEOTIDE SEQUENCE [LARGE SCALE GENOMIC DNA]</scope>
    <source>
        <strain evidence="3">CBS 100304</strain>
        <tissue evidence="2">Vegetative mycelium</tissue>
    </source>
</reference>